<dbReference type="Proteomes" id="UP001215280">
    <property type="component" value="Unassembled WGS sequence"/>
</dbReference>
<dbReference type="EMBL" id="JARJLG010000100">
    <property type="protein sequence ID" value="KAJ7745894.1"/>
    <property type="molecule type" value="Genomic_DNA"/>
</dbReference>
<protein>
    <submittedName>
        <fullName evidence="1">Uncharacterized protein</fullName>
    </submittedName>
</protein>
<comment type="caution">
    <text evidence="1">The sequence shown here is derived from an EMBL/GenBank/DDBJ whole genome shotgun (WGS) entry which is preliminary data.</text>
</comment>
<proteinExistence type="predicted"/>
<gene>
    <name evidence="1" type="ORF">DFH07DRAFT_13467</name>
</gene>
<reference evidence="1" key="1">
    <citation type="submission" date="2023-03" db="EMBL/GenBank/DDBJ databases">
        <title>Massive genome expansion in bonnet fungi (Mycena s.s.) driven by repeated elements and novel gene families across ecological guilds.</title>
        <authorList>
            <consortium name="Lawrence Berkeley National Laboratory"/>
            <person name="Harder C.B."/>
            <person name="Miyauchi S."/>
            <person name="Viragh M."/>
            <person name="Kuo A."/>
            <person name="Thoen E."/>
            <person name="Andreopoulos B."/>
            <person name="Lu D."/>
            <person name="Skrede I."/>
            <person name="Drula E."/>
            <person name="Henrissat B."/>
            <person name="Morin E."/>
            <person name="Kohler A."/>
            <person name="Barry K."/>
            <person name="LaButti K."/>
            <person name="Morin E."/>
            <person name="Salamov A."/>
            <person name="Lipzen A."/>
            <person name="Mereny Z."/>
            <person name="Hegedus B."/>
            <person name="Baldrian P."/>
            <person name="Stursova M."/>
            <person name="Weitz H."/>
            <person name="Taylor A."/>
            <person name="Grigoriev I.V."/>
            <person name="Nagy L.G."/>
            <person name="Martin F."/>
            <person name="Kauserud H."/>
        </authorList>
    </citation>
    <scope>NUCLEOTIDE SEQUENCE</scope>
    <source>
        <strain evidence="1">CBHHK188m</strain>
    </source>
</reference>
<sequence length="140" mass="15779">MHVLSFIFPSPPPIMSFRKDRVRAIGVLKARADITSEELQTRAFALVEAVKALPIMQKNLLKYEVSFRSDGGSGELVKALGLRETEFSVMVLAETDSHEKMHETLTDPEYLKLLDGALQTITTREDFHVFPAEFVTIIDK</sequence>
<organism evidence="1 2">
    <name type="scientific">Mycena maculata</name>
    <dbReference type="NCBI Taxonomy" id="230809"/>
    <lineage>
        <taxon>Eukaryota</taxon>
        <taxon>Fungi</taxon>
        <taxon>Dikarya</taxon>
        <taxon>Basidiomycota</taxon>
        <taxon>Agaricomycotina</taxon>
        <taxon>Agaricomycetes</taxon>
        <taxon>Agaricomycetidae</taxon>
        <taxon>Agaricales</taxon>
        <taxon>Marasmiineae</taxon>
        <taxon>Mycenaceae</taxon>
        <taxon>Mycena</taxon>
    </lineage>
</organism>
<accession>A0AAD7N4T8</accession>
<name>A0AAD7N4T8_9AGAR</name>
<keyword evidence="2" id="KW-1185">Reference proteome</keyword>
<evidence type="ECO:0000313" key="2">
    <source>
        <dbReference type="Proteomes" id="UP001215280"/>
    </source>
</evidence>
<dbReference type="AlphaFoldDB" id="A0AAD7N4T8"/>
<evidence type="ECO:0000313" key="1">
    <source>
        <dbReference type="EMBL" id="KAJ7745894.1"/>
    </source>
</evidence>